<name>A0A7M2Y904_9FLAO</name>
<protein>
    <submittedName>
        <fullName evidence="8">Acetyltransferase</fullName>
    </submittedName>
</protein>
<dbReference type="PROSITE" id="PS00101">
    <property type="entry name" value="HEXAPEP_TRANSFERASES"/>
    <property type="match status" value="1"/>
</dbReference>
<dbReference type="InterPro" id="IPR001451">
    <property type="entry name" value="Hexapep"/>
</dbReference>
<evidence type="ECO:0000259" key="7">
    <source>
        <dbReference type="Pfam" id="PF17836"/>
    </source>
</evidence>
<dbReference type="NCBIfam" id="TIGR03570">
    <property type="entry name" value="NeuD_NnaD"/>
    <property type="match status" value="1"/>
</dbReference>
<evidence type="ECO:0000256" key="4">
    <source>
        <dbReference type="ARBA" id="ARBA00023315"/>
    </source>
</evidence>
<feature type="binding site" evidence="6">
    <location>
        <begin position="11"/>
        <end position="13"/>
    </location>
    <ligand>
        <name>substrate</name>
    </ligand>
</feature>
<dbReference type="Gene3D" id="3.40.50.20">
    <property type="match status" value="1"/>
</dbReference>
<dbReference type="InterPro" id="IPR020019">
    <property type="entry name" value="AcTrfase_PglD-like"/>
</dbReference>
<reference evidence="8 9" key="1">
    <citation type="submission" date="2019-05" db="EMBL/GenBank/DDBJ databases">
        <title>Chryseobacterium sp. isolated from King George Island, maritime Antarctica.</title>
        <authorList>
            <person name="Peng X."/>
        </authorList>
    </citation>
    <scope>NUCLEOTIDE SEQUENCE [LARGE SCALE GENOMIC DNA]</scope>
    <source>
        <strain evidence="8 9">7-3A</strain>
    </source>
</reference>
<dbReference type="RefSeq" id="WP_193810785.1">
    <property type="nucleotide sequence ID" value="NZ_CP040442.1"/>
</dbReference>
<dbReference type="Proteomes" id="UP000594195">
    <property type="component" value="Chromosome"/>
</dbReference>
<gene>
    <name evidence="8" type="ORF">Q73A0000_09665</name>
</gene>
<keyword evidence="9" id="KW-1185">Reference proteome</keyword>
<dbReference type="Pfam" id="PF17836">
    <property type="entry name" value="PglD_N"/>
    <property type="match status" value="1"/>
</dbReference>
<evidence type="ECO:0000256" key="1">
    <source>
        <dbReference type="ARBA" id="ARBA00007274"/>
    </source>
</evidence>
<dbReference type="InterPro" id="IPR050179">
    <property type="entry name" value="Trans_hexapeptide_repeat"/>
</dbReference>
<dbReference type="InterPro" id="IPR011004">
    <property type="entry name" value="Trimer_LpxA-like_sf"/>
</dbReference>
<feature type="binding site" evidence="6">
    <location>
        <position position="138"/>
    </location>
    <ligand>
        <name>acetyl-CoA</name>
        <dbReference type="ChEBI" id="CHEBI:57288"/>
    </ligand>
</feature>
<keyword evidence="4" id="KW-0012">Acyltransferase</keyword>
<comment type="similarity">
    <text evidence="1">Belongs to the transferase hexapeptide repeat family.</text>
</comment>
<dbReference type="PANTHER" id="PTHR43300:SF7">
    <property type="entry name" value="UDP-N-ACETYLBACILLOSAMINE N-ACETYLTRANSFERASE"/>
    <property type="match status" value="1"/>
</dbReference>
<dbReference type="GO" id="GO:0016746">
    <property type="term" value="F:acyltransferase activity"/>
    <property type="evidence" value="ECO:0007669"/>
    <property type="project" value="UniProtKB-KW"/>
</dbReference>
<dbReference type="InterPro" id="IPR041561">
    <property type="entry name" value="PglD_N"/>
</dbReference>
<dbReference type="KEGG" id="kfa:Q73A0000_09665"/>
<dbReference type="CDD" id="cd03360">
    <property type="entry name" value="LbH_AT_putative"/>
    <property type="match status" value="1"/>
</dbReference>
<evidence type="ECO:0000256" key="5">
    <source>
        <dbReference type="PIRSR" id="PIRSR620019-1"/>
    </source>
</evidence>
<evidence type="ECO:0000256" key="3">
    <source>
        <dbReference type="ARBA" id="ARBA00022737"/>
    </source>
</evidence>
<dbReference type="SUPFAM" id="SSF51161">
    <property type="entry name" value="Trimeric LpxA-like enzymes"/>
    <property type="match status" value="1"/>
</dbReference>
<feature type="site" description="Increases basicity of active site His" evidence="5">
    <location>
        <position position="130"/>
    </location>
</feature>
<evidence type="ECO:0000256" key="2">
    <source>
        <dbReference type="ARBA" id="ARBA00022679"/>
    </source>
</evidence>
<dbReference type="PANTHER" id="PTHR43300">
    <property type="entry name" value="ACETYLTRANSFERASE"/>
    <property type="match status" value="1"/>
</dbReference>
<organism evidence="8 9">
    <name type="scientific">Kaistella flava</name>
    <name type="common">ex Peng et al. 2021</name>
    <dbReference type="NCBI Taxonomy" id="2038776"/>
    <lineage>
        <taxon>Bacteria</taxon>
        <taxon>Pseudomonadati</taxon>
        <taxon>Bacteroidota</taxon>
        <taxon>Flavobacteriia</taxon>
        <taxon>Flavobacteriales</taxon>
        <taxon>Weeksellaceae</taxon>
        <taxon>Chryseobacterium group</taxon>
        <taxon>Kaistella</taxon>
    </lineage>
</organism>
<evidence type="ECO:0000256" key="6">
    <source>
        <dbReference type="PIRSR" id="PIRSR620019-2"/>
    </source>
</evidence>
<proteinExistence type="inferred from homology"/>
<feature type="domain" description="PglD N-terminal" evidence="7">
    <location>
        <begin position="6"/>
        <end position="76"/>
    </location>
</feature>
<feature type="active site" description="Proton acceptor" evidence="5">
    <location>
        <position position="129"/>
    </location>
</feature>
<keyword evidence="3" id="KW-0677">Repeat</keyword>
<dbReference type="AlphaFoldDB" id="A0A7M2Y904"/>
<keyword evidence="2 8" id="KW-0808">Transferase</keyword>
<accession>A0A7M2Y904</accession>
<feature type="binding site" evidence="6">
    <location>
        <position position="65"/>
    </location>
    <ligand>
        <name>substrate</name>
    </ligand>
</feature>
<evidence type="ECO:0000313" key="8">
    <source>
        <dbReference type="EMBL" id="QOW10621.1"/>
    </source>
</evidence>
<sequence length="210" mass="22382">MNTQYYIFGASGHGKVVADIVLSAKIQVTAILDDRPQADTLLHIPVHATASYTSTPEDQFIIAIGSNEVRKKVVEQNEFSFFKAIAPTASISSFAEIEEGTVVMPQVVVNAGTQIGKHCILNSGCVVEHDCVLEDYVHISPNAALAGHVSVGEGSQIGIGASVIQCITIGKWVTIGAGTVVIKDVPDYAVVVGNPGRIIKYNDPDFYRVD</sequence>
<dbReference type="InterPro" id="IPR018357">
    <property type="entry name" value="Hexapep_transf_CS"/>
</dbReference>
<dbReference type="Pfam" id="PF00132">
    <property type="entry name" value="Hexapep"/>
    <property type="match status" value="1"/>
</dbReference>
<dbReference type="EMBL" id="CP040442">
    <property type="protein sequence ID" value="QOW10621.1"/>
    <property type="molecule type" value="Genomic_DNA"/>
</dbReference>
<dbReference type="Gene3D" id="2.160.10.10">
    <property type="entry name" value="Hexapeptide repeat proteins"/>
    <property type="match status" value="1"/>
</dbReference>
<feature type="binding site" evidence="6">
    <location>
        <position position="159"/>
    </location>
    <ligand>
        <name>acetyl-CoA</name>
        <dbReference type="ChEBI" id="CHEBI:57288"/>
    </ligand>
</feature>
<evidence type="ECO:0000313" key="9">
    <source>
        <dbReference type="Proteomes" id="UP000594195"/>
    </source>
</evidence>